<name>A0AAF0RSG6_9CAUD</name>
<evidence type="ECO:0000313" key="1">
    <source>
        <dbReference type="EMBL" id="WIC39714.1"/>
    </source>
</evidence>
<evidence type="ECO:0000313" key="2">
    <source>
        <dbReference type="Proteomes" id="UP001237988"/>
    </source>
</evidence>
<sequence length="144" mass="16936">MKAAELEQFITQFFNICREAKSDLERATEAEQYPNSAIQDLLHALELAPKQLDAETVKWKLHELRVDRRGAKQELEVTSLWADWCDKNKKSLDTLQQVLGQMRKILRRQPNDFYVFKTDILGIKGEYLQADQEPEYIQMKMEGF</sequence>
<organism evidence="1 2">
    <name type="scientific">Phage Phass-1</name>
    <dbReference type="NCBI Taxonomy" id="3043662"/>
    <lineage>
        <taxon>Viruses</taxon>
        <taxon>Duplodnaviria</taxon>
        <taxon>Heunggongvirae</taxon>
        <taxon>Uroviricota</taxon>
        <taxon>Caudoviricetes</taxon>
        <taxon>Caudoviricetes code 15 clade</taxon>
    </lineage>
</organism>
<dbReference type="Proteomes" id="UP001237988">
    <property type="component" value="Segment"/>
</dbReference>
<dbReference type="EMBL" id="OQ749652">
    <property type="protein sequence ID" value="WIC39714.1"/>
    <property type="molecule type" value="Genomic_DNA"/>
</dbReference>
<proteinExistence type="predicted"/>
<accession>A0AAF0RSG6</accession>
<protein>
    <submittedName>
        <fullName evidence="1">Uncharacterized protein</fullName>
    </submittedName>
</protein>
<reference evidence="1" key="1">
    <citation type="submission" date="2023-04" db="EMBL/GenBank/DDBJ databases">
        <title>Bacteriophage Phass-1 Discovered in the Human Gut Virome - the Founding Member of the Proposed New Family Phassviridae.</title>
        <authorList>
            <person name="Tikunov A.Y."/>
            <person name="Morozova V.V."/>
            <person name="Chechushkov A.V."/>
            <person name="Tikunova N.V."/>
        </authorList>
    </citation>
    <scope>NUCLEOTIDE SEQUENCE</scope>
</reference>